<dbReference type="Proteomes" id="UP000193467">
    <property type="component" value="Unassembled WGS sequence"/>
</dbReference>
<protein>
    <submittedName>
        <fullName evidence="1">Uncharacterized protein</fullName>
    </submittedName>
</protein>
<sequence length="53" mass="5867">MRGCSSSGWTSTLNRSFSTREPLLFLVSLLPYISTGHDEQRAGPKRISVLLSL</sequence>
<comment type="caution">
    <text evidence="1">The sequence shown here is derived from an EMBL/GenBank/DDBJ whole genome shotgun (WGS) entry which is preliminary data.</text>
</comment>
<evidence type="ECO:0000313" key="1">
    <source>
        <dbReference type="EMBL" id="ORY72762.1"/>
    </source>
</evidence>
<organism evidence="1 2">
    <name type="scientific">Leucosporidium creatinivorum</name>
    <dbReference type="NCBI Taxonomy" id="106004"/>
    <lineage>
        <taxon>Eukaryota</taxon>
        <taxon>Fungi</taxon>
        <taxon>Dikarya</taxon>
        <taxon>Basidiomycota</taxon>
        <taxon>Pucciniomycotina</taxon>
        <taxon>Microbotryomycetes</taxon>
        <taxon>Leucosporidiales</taxon>
        <taxon>Leucosporidium</taxon>
    </lineage>
</organism>
<accession>A0A1Y2EMI6</accession>
<proteinExistence type="predicted"/>
<dbReference type="AlphaFoldDB" id="A0A1Y2EMI6"/>
<evidence type="ECO:0000313" key="2">
    <source>
        <dbReference type="Proteomes" id="UP000193467"/>
    </source>
</evidence>
<name>A0A1Y2EMI6_9BASI</name>
<reference evidence="1 2" key="1">
    <citation type="submission" date="2016-07" db="EMBL/GenBank/DDBJ databases">
        <title>Pervasive Adenine N6-methylation of Active Genes in Fungi.</title>
        <authorList>
            <consortium name="DOE Joint Genome Institute"/>
            <person name="Mondo S.J."/>
            <person name="Dannebaum R.O."/>
            <person name="Kuo R.C."/>
            <person name="Labutti K."/>
            <person name="Haridas S."/>
            <person name="Kuo A."/>
            <person name="Salamov A."/>
            <person name="Ahrendt S.R."/>
            <person name="Lipzen A."/>
            <person name="Sullivan W."/>
            <person name="Andreopoulos W.B."/>
            <person name="Clum A."/>
            <person name="Lindquist E."/>
            <person name="Daum C."/>
            <person name="Ramamoorthy G.K."/>
            <person name="Gryganskyi A."/>
            <person name="Culley D."/>
            <person name="Magnuson J.K."/>
            <person name="James T.Y."/>
            <person name="O'Malley M.A."/>
            <person name="Stajich J.E."/>
            <person name="Spatafora J.W."/>
            <person name="Visel A."/>
            <person name="Grigoriev I.V."/>
        </authorList>
    </citation>
    <scope>NUCLEOTIDE SEQUENCE [LARGE SCALE GENOMIC DNA]</scope>
    <source>
        <strain evidence="1 2">62-1032</strain>
    </source>
</reference>
<feature type="non-terminal residue" evidence="1">
    <location>
        <position position="53"/>
    </location>
</feature>
<keyword evidence="2" id="KW-1185">Reference proteome</keyword>
<gene>
    <name evidence="1" type="ORF">BCR35DRAFT_307540</name>
</gene>
<dbReference type="EMBL" id="MCGR01000050">
    <property type="protein sequence ID" value="ORY72762.1"/>
    <property type="molecule type" value="Genomic_DNA"/>
</dbReference>
<dbReference type="InParanoid" id="A0A1Y2EMI6"/>